<proteinExistence type="predicted"/>
<keyword evidence="3" id="KW-1185">Reference proteome</keyword>
<dbReference type="PANTHER" id="PTHR24148:SF73">
    <property type="entry name" value="HET DOMAIN PROTEIN (AFU_ORTHOLOGUE AFUA_8G01020)"/>
    <property type="match status" value="1"/>
</dbReference>
<protein>
    <recommendedName>
        <fullName evidence="1">Heterokaryon incompatibility domain-containing protein</fullName>
    </recommendedName>
</protein>
<dbReference type="Proteomes" id="UP000297910">
    <property type="component" value="Unassembled WGS sequence"/>
</dbReference>
<dbReference type="InterPro" id="IPR052895">
    <property type="entry name" value="HetReg/Transcr_Mod"/>
</dbReference>
<dbReference type="InterPro" id="IPR010730">
    <property type="entry name" value="HET"/>
</dbReference>
<gene>
    <name evidence="2" type="ORF">BPAE_0519g00040</name>
</gene>
<organism evidence="2 3">
    <name type="scientific">Botrytis paeoniae</name>
    <dbReference type="NCBI Taxonomy" id="278948"/>
    <lineage>
        <taxon>Eukaryota</taxon>
        <taxon>Fungi</taxon>
        <taxon>Dikarya</taxon>
        <taxon>Ascomycota</taxon>
        <taxon>Pezizomycotina</taxon>
        <taxon>Leotiomycetes</taxon>
        <taxon>Helotiales</taxon>
        <taxon>Sclerotiniaceae</taxon>
        <taxon>Botrytis</taxon>
    </lineage>
</organism>
<accession>A0A4Z1EXV8</accession>
<evidence type="ECO:0000259" key="1">
    <source>
        <dbReference type="Pfam" id="PF06985"/>
    </source>
</evidence>
<name>A0A4Z1EXV8_9HELO</name>
<dbReference type="EMBL" id="PQXI01000517">
    <property type="protein sequence ID" value="TGO16129.1"/>
    <property type="molecule type" value="Genomic_DNA"/>
</dbReference>
<dbReference type="PANTHER" id="PTHR24148">
    <property type="entry name" value="ANKYRIN REPEAT DOMAIN-CONTAINING PROTEIN 39 HOMOLOG-RELATED"/>
    <property type="match status" value="1"/>
</dbReference>
<feature type="domain" description="Heterokaryon incompatibility" evidence="1">
    <location>
        <begin position="42"/>
        <end position="108"/>
    </location>
</feature>
<evidence type="ECO:0000313" key="2">
    <source>
        <dbReference type="EMBL" id="TGO16129.1"/>
    </source>
</evidence>
<dbReference type="AlphaFoldDB" id="A0A4Z1EXV8"/>
<evidence type="ECO:0000313" key="3">
    <source>
        <dbReference type="Proteomes" id="UP000297910"/>
    </source>
</evidence>
<sequence>MWSRLSGDQIRILDILPHGGTDDASPICYEITIVALSNKPQYEAVSYCWGESNETVDIEVASNTRSITTNLQAALRHLRLPDRKRSVWIEQLYFNQDDNEERLSQVHLILIGGDRPGTLDGRCQGCSGPDAFHLR</sequence>
<comment type="caution">
    <text evidence="2">The sequence shown here is derived from an EMBL/GenBank/DDBJ whole genome shotgun (WGS) entry which is preliminary data.</text>
</comment>
<dbReference type="Pfam" id="PF06985">
    <property type="entry name" value="HET"/>
    <property type="match status" value="1"/>
</dbReference>
<reference evidence="2 3" key="1">
    <citation type="submission" date="2017-12" db="EMBL/GenBank/DDBJ databases">
        <title>Comparative genomics of Botrytis spp.</title>
        <authorList>
            <person name="Valero-Jimenez C.A."/>
            <person name="Tapia P."/>
            <person name="Veloso J."/>
            <person name="Silva-Moreno E."/>
            <person name="Staats M."/>
            <person name="Valdes J.H."/>
            <person name="Van Kan J.A.L."/>
        </authorList>
    </citation>
    <scope>NUCLEOTIDE SEQUENCE [LARGE SCALE GENOMIC DNA]</scope>
    <source>
        <strain evidence="2 3">Bp0003</strain>
    </source>
</reference>